<evidence type="ECO:0000256" key="5">
    <source>
        <dbReference type="ARBA" id="ARBA00023136"/>
    </source>
</evidence>
<comment type="caution">
    <text evidence="7">The sequence shown here is derived from an EMBL/GenBank/DDBJ whole genome shotgun (WGS) entry which is preliminary data.</text>
</comment>
<evidence type="ECO:0000256" key="1">
    <source>
        <dbReference type="ARBA" id="ARBA00004651"/>
    </source>
</evidence>
<evidence type="ECO:0000313" key="8">
    <source>
        <dbReference type="Proteomes" id="UP001319882"/>
    </source>
</evidence>
<sequence>MSSPEPVCARFRLRRYQLVLLLAALVLPLALTSLAGGEQALAYLEAFPFTLLALMLVTAALCWNINALRLRLMLGKRVRLSQTSALGIELAAKFALCATPGGSGGPVALLALLNRRGVPPAKGAALFLIDQGCDSLFFLVMLAVAVGVSLAGDPGWPYQGVIQAALVGLGLALTVAALAIACLPRLLRLPGLTRRAPARRRWLARRLLRCRHALGVTLRLPRPMLGAILALTALHWLLRYSLLYLAVLGVGGQIDWFWSFLVQMLALAASQLSILPGGAGAAELGVGTLLLPLMTQERVVAAVLIWRLVSYHLYLLAGAPVLLWLVFTQWRNRHAFDPVGVE</sequence>
<dbReference type="Pfam" id="PF03706">
    <property type="entry name" value="LPG_synthase_TM"/>
    <property type="match status" value="1"/>
</dbReference>
<protein>
    <submittedName>
        <fullName evidence="7">Flippase-like domain-containing protein</fullName>
    </submittedName>
</protein>
<name>A0ABS8DMX3_9GAMM</name>
<feature type="transmembrane region" description="Helical" evidence="6">
    <location>
        <begin position="164"/>
        <end position="187"/>
    </location>
</feature>
<dbReference type="PANTHER" id="PTHR37693:SF1">
    <property type="entry name" value="INTEGRAL MEMBRANE PROTEIN"/>
    <property type="match status" value="1"/>
</dbReference>
<evidence type="ECO:0000256" key="6">
    <source>
        <dbReference type="SAM" id="Phobius"/>
    </source>
</evidence>
<feature type="transmembrane region" description="Helical" evidence="6">
    <location>
        <begin position="274"/>
        <end position="293"/>
    </location>
</feature>
<comment type="subcellular location">
    <subcellularLocation>
        <location evidence="1">Cell membrane</location>
        <topology evidence="1">Multi-pass membrane protein</topology>
    </subcellularLocation>
</comment>
<evidence type="ECO:0000256" key="4">
    <source>
        <dbReference type="ARBA" id="ARBA00022989"/>
    </source>
</evidence>
<keyword evidence="2" id="KW-1003">Cell membrane</keyword>
<feature type="transmembrane region" description="Helical" evidence="6">
    <location>
        <begin position="242"/>
        <end position="262"/>
    </location>
</feature>
<proteinExistence type="predicted"/>
<dbReference type="RefSeq" id="WP_227388251.1">
    <property type="nucleotide sequence ID" value="NZ_JBHSCJ010000003.1"/>
</dbReference>
<keyword evidence="5 6" id="KW-0472">Membrane</keyword>
<dbReference type="Proteomes" id="UP001319882">
    <property type="component" value="Unassembled WGS sequence"/>
</dbReference>
<evidence type="ECO:0000313" key="7">
    <source>
        <dbReference type="EMBL" id="MCB8887651.1"/>
    </source>
</evidence>
<gene>
    <name evidence="7" type="ORF">GEV37_00705</name>
</gene>
<dbReference type="EMBL" id="WHVL01000001">
    <property type="protein sequence ID" value="MCB8887651.1"/>
    <property type="molecule type" value="Genomic_DNA"/>
</dbReference>
<feature type="transmembrane region" description="Helical" evidence="6">
    <location>
        <begin position="46"/>
        <end position="67"/>
    </location>
</feature>
<keyword evidence="3 6" id="KW-0812">Transmembrane</keyword>
<organism evidence="7 8">
    <name type="scientific">Vreelandella malpeensis</name>
    <dbReference type="NCBI Taxonomy" id="1172368"/>
    <lineage>
        <taxon>Bacteria</taxon>
        <taxon>Pseudomonadati</taxon>
        <taxon>Pseudomonadota</taxon>
        <taxon>Gammaproteobacteria</taxon>
        <taxon>Oceanospirillales</taxon>
        <taxon>Halomonadaceae</taxon>
        <taxon>Vreelandella</taxon>
    </lineage>
</organism>
<evidence type="ECO:0000256" key="2">
    <source>
        <dbReference type="ARBA" id="ARBA00022475"/>
    </source>
</evidence>
<dbReference type="NCBIfam" id="TIGR00374">
    <property type="entry name" value="flippase-like domain"/>
    <property type="match status" value="1"/>
</dbReference>
<feature type="transmembrane region" description="Helical" evidence="6">
    <location>
        <begin position="305"/>
        <end position="327"/>
    </location>
</feature>
<keyword evidence="8" id="KW-1185">Reference proteome</keyword>
<dbReference type="PANTHER" id="PTHR37693">
    <property type="entry name" value="PHOSPHATIDYLGLYCEROL LYSYLTRANSFERASE"/>
    <property type="match status" value="1"/>
</dbReference>
<dbReference type="InterPro" id="IPR022791">
    <property type="entry name" value="L-PG_synthase/AglD"/>
</dbReference>
<accession>A0ABS8DMX3</accession>
<keyword evidence="4 6" id="KW-1133">Transmembrane helix</keyword>
<evidence type="ECO:0000256" key="3">
    <source>
        <dbReference type="ARBA" id="ARBA00022692"/>
    </source>
</evidence>
<reference evidence="7 8" key="1">
    <citation type="journal article" date="2021" name="Sci. Rep.">
        <title>Genome analysis of a halophilic bacterium Halomonas malpeensis YU-PRIM-29(T) reveals its exopolysaccharide and pigment producing capabilities.</title>
        <authorList>
            <person name="Athmika"/>
            <person name="Ghate S.D."/>
            <person name="Arun A.B."/>
            <person name="Rao S.S."/>
            <person name="Kumar S.T.A."/>
            <person name="Kandiyil M.K."/>
            <person name="Saptami K."/>
            <person name="Rekha P.D."/>
        </authorList>
    </citation>
    <scope>NUCLEOTIDE SEQUENCE [LARGE SCALE GENOMIC DNA]</scope>
    <source>
        <strain evidence="8">prim 29</strain>
    </source>
</reference>